<dbReference type="SUPFAM" id="SSF52540">
    <property type="entry name" value="P-loop containing nucleoside triphosphate hydrolases"/>
    <property type="match status" value="1"/>
</dbReference>
<evidence type="ECO:0000313" key="6">
    <source>
        <dbReference type="Proteomes" id="UP001556367"/>
    </source>
</evidence>
<dbReference type="InterPro" id="IPR030378">
    <property type="entry name" value="G_CP_dom"/>
</dbReference>
<name>A0ABR3IX35_9AGAR</name>
<dbReference type="InterPro" id="IPR023179">
    <property type="entry name" value="GTP-bd_ortho_bundle_sf"/>
</dbReference>
<dbReference type="PROSITE" id="PS51721">
    <property type="entry name" value="G_CP"/>
    <property type="match status" value="1"/>
</dbReference>
<dbReference type="EMBL" id="JASNQZ010000014">
    <property type="protein sequence ID" value="KAL0947929.1"/>
    <property type="molecule type" value="Genomic_DNA"/>
</dbReference>
<dbReference type="InterPro" id="IPR006073">
    <property type="entry name" value="GTP-bd"/>
</dbReference>
<feature type="compositionally biased region" description="Basic and acidic residues" evidence="3">
    <location>
        <begin position="20"/>
        <end position="52"/>
    </location>
</feature>
<evidence type="ECO:0000313" key="5">
    <source>
        <dbReference type="EMBL" id="KAL0947929.1"/>
    </source>
</evidence>
<comment type="caution">
    <text evidence="5">The sequence shown here is derived from an EMBL/GenBank/DDBJ whole genome shotgun (WGS) entry which is preliminary data.</text>
</comment>
<gene>
    <name evidence="5" type="ORF">HGRIS_010560</name>
</gene>
<keyword evidence="2" id="KW-0342">GTP-binding</keyword>
<dbReference type="InterPro" id="IPR050755">
    <property type="entry name" value="TRAFAC_YlqF/YawG_RiboMat"/>
</dbReference>
<protein>
    <recommendedName>
        <fullName evidence="4">CP-type G domain-containing protein</fullName>
    </recommendedName>
</protein>
<feature type="region of interest" description="Disordered" evidence="3">
    <location>
        <begin position="70"/>
        <end position="91"/>
    </location>
</feature>
<evidence type="ECO:0000259" key="4">
    <source>
        <dbReference type="PROSITE" id="PS51721"/>
    </source>
</evidence>
<feature type="region of interest" description="Disordered" evidence="3">
    <location>
        <begin position="459"/>
        <end position="590"/>
    </location>
</feature>
<evidence type="ECO:0000256" key="3">
    <source>
        <dbReference type="SAM" id="MobiDB-lite"/>
    </source>
</evidence>
<dbReference type="PANTHER" id="PTHR11089">
    <property type="entry name" value="GTP-BINDING PROTEIN-RELATED"/>
    <property type="match status" value="1"/>
</dbReference>
<dbReference type="Gene3D" id="3.40.50.300">
    <property type="entry name" value="P-loop containing nucleotide triphosphate hydrolases"/>
    <property type="match status" value="1"/>
</dbReference>
<keyword evidence="1" id="KW-0547">Nucleotide-binding</keyword>
<dbReference type="Proteomes" id="UP001556367">
    <property type="component" value="Unassembled WGS sequence"/>
</dbReference>
<proteinExistence type="predicted"/>
<feature type="compositionally biased region" description="Basic residues" evidence="3">
    <location>
        <begin position="551"/>
        <end position="565"/>
    </location>
</feature>
<dbReference type="Pfam" id="PF01926">
    <property type="entry name" value="MMR_HSR1"/>
    <property type="match status" value="1"/>
</dbReference>
<dbReference type="Gene3D" id="1.10.1580.10">
    <property type="match status" value="1"/>
</dbReference>
<dbReference type="InterPro" id="IPR027417">
    <property type="entry name" value="P-loop_NTPase"/>
</dbReference>
<feature type="compositionally biased region" description="Basic and acidic residues" evidence="3">
    <location>
        <begin position="524"/>
        <end position="538"/>
    </location>
</feature>
<reference evidence="6" key="1">
    <citation type="submission" date="2024-06" db="EMBL/GenBank/DDBJ databases">
        <title>Multi-omics analyses provide insights into the biosynthesis of the anticancer antibiotic pleurotin in Hohenbuehelia grisea.</title>
        <authorList>
            <person name="Weaver J.A."/>
            <person name="Alberti F."/>
        </authorList>
    </citation>
    <scope>NUCLEOTIDE SEQUENCE [LARGE SCALE GENOMIC DNA]</scope>
    <source>
        <strain evidence="6">T-177</strain>
    </source>
</reference>
<accession>A0ABR3IX35</accession>
<dbReference type="PRINTS" id="PR00326">
    <property type="entry name" value="GTP1OBG"/>
</dbReference>
<feature type="region of interest" description="Disordered" evidence="3">
    <location>
        <begin position="1"/>
        <end position="56"/>
    </location>
</feature>
<organism evidence="5 6">
    <name type="scientific">Hohenbuehelia grisea</name>
    <dbReference type="NCBI Taxonomy" id="104357"/>
    <lineage>
        <taxon>Eukaryota</taxon>
        <taxon>Fungi</taxon>
        <taxon>Dikarya</taxon>
        <taxon>Basidiomycota</taxon>
        <taxon>Agaricomycotina</taxon>
        <taxon>Agaricomycetes</taxon>
        <taxon>Agaricomycetidae</taxon>
        <taxon>Agaricales</taxon>
        <taxon>Pleurotineae</taxon>
        <taxon>Pleurotaceae</taxon>
        <taxon>Hohenbuehelia</taxon>
    </lineage>
</organism>
<evidence type="ECO:0000256" key="2">
    <source>
        <dbReference type="ARBA" id="ARBA00023134"/>
    </source>
</evidence>
<feature type="compositionally biased region" description="Basic residues" evidence="3">
    <location>
        <begin position="7"/>
        <end position="19"/>
    </location>
</feature>
<evidence type="ECO:0000256" key="1">
    <source>
        <dbReference type="ARBA" id="ARBA00022741"/>
    </source>
</evidence>
<dbReference type="PANTHER" id="PTHR11089:SF30">
    <property type="entry name" value="GUANINE NUCLEOTIDE-BINDING PROTEIN-LIKE 3 HOMOLOG"/>
    <property type="match status" value="1"/>
</dbReference>
<dbReference type="CDD" id="cd04178">
    <property type="entry name" value="Nucleostemin_like"/>
    <property type="match status" value="1"/>
</dbReference>
<feature type="domain" description="CP-type G" evidence="4">
    <location>
        <begin position="102"/>
        <end position="269"/>
    </location>
</feature>
<keyword evidence="6" id="KW-1185">Reference proteome</keyword>
<sequence length="590" mass="64733">MTMGRNKTTKIHVQHKTKLKKDPGVPRLPDLKVRKAEKERAQPRPFHARLDPDSVMAEEPTLSTLAMLAESSSAQAQDTPEQDDSLYSTNGKTKEQLRRHYLRTLHKVIDESDIIVLVLDARDPEGCRSRLVEEEVRRREADGKRLVFVLNKIDLVPRSNAQSWLKYLRHSTPTLPFLSPSSAQHQRNNISSSTAPALLKLLKAYKPKARSVTVGVVGYPNVGKSSLINALKRSKVCAVAAQAGHTKDLQSVQLERGMRIIDSPGVIFDDDDAAVDGKSQKKGNVLLRNVVKVEDVDDPIVVVEEIVSRTPLETMQKIYNLPEYTSTLEFLTMLSLNTGRLLKGGTPDILGAARQVLSDWNHQKIPYFSEPPSVHPSLIPSVVPNANSSSTDAPQVIAPGAENVGQAQILTSLSKPFTLEGLFGAADAGAFGGEGGTDVNMADEDGDVFFDAEEGMDEDGIAMDADDPNVTPRNPRKRSRSPSVAPSITDMAVTPDATAQLQQPPSRAQADERQPRQPKRQRRAKDVPDYHAPPDAHVLKHMSKSNPLNRRNLKREAKRARKANRPKAGVEDGAGGGMEVDDGLEFTFMA</sequence>
<feature type="compositionally biased region" description="Polar residues" evidence="3">
    <location>
        <begin position="497"/>
        <end position="506"/>
    </location>
</feature>